<dbReference type="InterPro" id="IPR014757">
    <property type="entry name" value="Tscrpt_reg_IclR_C"/>
</dbReference>
<comment type="caution">
    <text evidence="6">The sequence shown here is derived from an EMBL/GenBank/DDBJ whole genome shotgun (WGS) entry which is preliminary data.</text>
</comment>
<dbReference type="PATRIC" id="fig|1132509.6.peg.517"/>
<proteinExistence type="predicted"/>
<feature type="domain" description="HTH iclR-type" evidence="4">
    <location>
        <begin position="11"/>
        <end position="70"/>
    </location>
</feature>
<dbReference type="eggNOG" id="arCOG02798">
    <property type="taxonomic scope" value="Archaea"/>
</dbReference>
<dbReference type="GO" id="GO:0003677">
    <property type="term" value="F:DNA binding"/>
    <property type="evidence" value="ECO:0007669"/>
    <property type="project" value="UniProtKB-KW"/>
</dbReference>
<dbReference type="InterPro" id="IPR029016">
    <property type="entry name" value="GAF-like_dom_sf"/>
</dbReference>
<dbReference type="SMART" id="SM00346">
    <property type="entry name" value="HTH_ICLR"/>
    <property type="match status" value="1"/>
</dbReference>
<organism evidence="6 7">
    <name type="scientific">Halococcus hamelinensis 100A6</name>
    <dbReference type="NCBI Taxonomy" id="1132509"/>
    <lineage>
        <taxon>Archaea</taxon>
        <taxon>Methanobacteriati</taxon>
        <taxon>Methanobacteriota</taxon>
        <taxon>Stenosarchaea group</taxon>
        <taxon>Halobacteria</taxon>
        <taxon>Halobacteriales</taxon>
        <taxon>Halococcaceae</taxon>
        <taxon>Halococcus</taxon>
    </lineage>
</organism>
<keyword evidence="2" id="KW-0238">DNA-binding</keyword>
<dbReference type="InterPro" id="IPR036390">
    <property type="entry name" value="WH_DNA-bd_sf"/>
</dbReference>
<evidence type="ECO:0000259" key="5">
    <source>
        <dbReference type="PROSITE" id="PS51078"/>
    </source>
</evidence>
<dbReference type="AlphaFoldDB" id="M0M9B5"/>
<accession>M0M9B5</accession>
<dbReference type="PANTHER" id="PTHR30136">
    <property type="entry name" value="HELIX-TURN-HELIX TRANSCRIPTIONAL REGULATOR, ICLR FAMILY"/>
    <property type="match status" value="1"/>
</dbReference>
<keyword evidence="7" id="KW-1185">Reference proteome</keyword>
<evidence type="ECO:0000256" key="3">
    <source>
        <dbReference type="ARBA" id="ARBA00023163"/>
    </source>
</evidence>
<dbReference type="Pfam" id="PF09339">
    <property type="entry name" value="HTH_IclR"/>
    <property type="match status" value="1"/>
</dbReference>
<name>M0M9B5_9EURY</name>
<evidence type="ECO:0000256" key="1">
    <source>
        <dbReference type="ARBA" id="ARBA00023015"/>
    </source>
</evidence>
<dbReference type="GO" id="GO:0045892">
    <property type="term" value="P:negative regulation of DNA-templated transcription"/>
    <property type="evidence" value="ECO:0007669"/>
    <property type="project" value="TreeGrafter"/>
</dbReference>
<dbReference type="RefSeq" id="WP_007690433.1">
    <property type="nucleotide sequence ID" value="NZ_AJRK01000015.1"/>
</dbReference>
<dbReference type="InterPro" id="IPR011991">
    <property type="entry name" value="ArsR-like_HTH"/>
</dbReference>
<dbReference type="Gene3D" id="3.30.450.40">
    <property type="match status" value="1"/>
</dbReference>
<dbReference type="SUPFAM" id="SSF46785">
    <property type="entry name" value="Winged helix' DNA-binding domain"/>
    <property type="match status" value="1"/>
</dbReference>
<dbReference type="InterPro" id="IPR036388">
    <property type="entry name" value="WH-like_DNA-bd_sf"/>
</dbReference>
<dbReference type="SUPFAM" id="SSF55781">
    <property type="entry name" value="GAF domain-like"/>
    <property type="match status" value="1"/>
</dbReference>
<dbReference type="InterPro" id="IPR050707">
    <property type="entry name" value="HTH_MetabolicPath_Reg"/>
</dbReference>
<dbReference type="InterPro" id="IPR005471">
    <property type="entry name" value="Tscrpt_reg_IclR_N"/>
</dbReference>
<keyword evidence="1" id="KW-0805">Transcription regulation</keyword>
<dbReference type="GO" id="GO:0003700">
    <property type="term" value="F:DNA-binding transcription factor activity"/>
    <property type="evidence" value="ECO:0007669"/>
    <property type="project" value="TreeGrafter"/>
</dbReference>
<evidence type="ECO:0000259" key="4">
    <source>
        <dbReference type="PROSITE" id="PS51077"/>
    </source>
</evidence>
<dbReference type="PANTHER" id="PTHR30136:SF35">
    <property type="entry name" value="HTH-TYPE TRANSCRIPTIONAL REGULATOR RV1719"/>
    <property type="match status" value="1"/>
</dbReference>
<dbReference type="Pfam" id="PF01614">
    <property type="entry name" value="IclR_C"/>
    <property type="match status" value="1"/>
</dbReference>
<dbReference type="PROSITE" id="PS51078">
    <property type="entry name" value="ICLR_ED"/>
    <property type="match status" value="1"/>
</dbReference>
<keyword evidence="3" id="KW-0804">Transcription</keyword>
<dbReference type="Gene3D" id="1.10.10.10">
    <property type="entry name" value="Winged helix-like DNA-binding domain superfamily/Winged helix DNA-binding domain"/>
    <property type="match status" value="1"/>
</dbReference>
<dbReference type="CDD" id="cd00090">
    <property type="entry name" value="HTH_ARSR"/>
    <property type="match status" value="1"/>
</dbReference>
<gene>
    <name evidence="6" type="ORF">C447_02202</name>
</gene>
<sequence>MDAPETPNVPVKSVERSIRLVEAVQSRGGASLTELADDLDVAKSTVHNHLLTLERHGYLVRTDDTFHVGFRALDHGGFARERVPGYRFVRSELHDLADETGELCQFVARQGGEGFVLFQTRGSDAVETQFRVGSHGPLHSLPGGKAVLAQLPVERISRIVEENGLATTTPATITDLGDLFTELERTTNRGYAVNDGEHSPGLNAVSVPVESEAAVLGALCVVGPTHRLNDDATERRLSNRLLEAANELELNVTYSRA</sequence>
<evidence type="ECO:0000313" key="6">
    <source>
        <dbReference type="EMBL" id="EMA41219.1"/>
    </source>
</evidence>
<dbReference type="Proteomes" id="UP000011566">
    <property type="component" value="Unassembled WGS sequence"/>
</dbReference>
<reference evidence="6 7" key="1">
    <citation type="journal article" date="2014" name="PLoS Genet.">
        <title>Phylogenetically driven sequencing of extremely halophilic archaea reveals strategies for static and dynamic osmo-response.</title>
        <authorList>
            <person name="Becker E.A."/>
            <person name="Seitzer P.M."/>
            <person name="Tritt A."/>
            <person name="Larsen D."/>
            <person name="Krusor M."/>
            <person name="Yao A.I."/>
            <person name="Wu D."/>
            <person name="Madern D."/>
            <person name="Eisen J.A."/>
            <person name="Darling A.E."/>
            <person name="Facciotti M.T."/>
        </authorList>
    </citation>
    <scope>NUCLEOTIDE SEQUENCE [LARGE SCALE GENOMIC DNA]</scope>
    <source>
        <strain evidence="6 7">100A6</strain>
    </source>
</reference>
<evidence type="ECO:0000256" key="2">
    <source>
        <dbReference type="ARBA" id="ARBA00023125"/>
    </source>
</evidence>
<feature type="domain" description="IclR-ED" evidence="5">
    <location>
        <begin position="71"/>
        <end position="254"/>
    </location>
</feature>
<evidence type="ECO:0000313" key="7">
    <source>
        <dbReference type="Proteomes" id="UP000011566"/>
    </source>
</evidence>
<protein>
    <submittedName>
        <fullName evidence="6">Transcriptional regulator, IclR family protein</fullName>
    </submittedName>
</protein>
<dbReference type="PROSITE" id="PS51077">
    <property type="entry name" value="HTH_ICLR"/>
    <property type="match status" value="1"/>
</dbReference>
<dbReference type="OrthoDB" id="14763at2157"/>
<dbReference type="EMBL" id="AOMB01000006">
    <property type="protein sequence ID" value="EMA41219.1"/>
    <property type="molecule type" value="Genomic_DNA"/>
</dbReference>